<evidence type="ECO:0000313" key="1">
    <source>
        <dbReference type="EMBL" id="QOS69409.1"/>
    </source>
</evidence>
<organism evidence="1 2">
    <name type="scientific">Eggerthella guodeyinii</name>
    <dbReference type="NCBI Taxonomy" id="2690837"/>
    <lineage>
        <taxon>Bacteria</taxon>
        <taxon>Bacillati</taxon>
        <taxon>Actinomycetota</taxon>
        <taxon>Coriobacteriia</taxon>
        <taxon>Eggerthellales</taxon>
        <taxon>Eggerthellaceae</taxon>
        <taxon>Eggerthella</taxon>
    </lineage>
</organism>
<gene>
    <name evidence="1" type="ORF">GS424_006075</name>
</gene>
<dbReference type="AlphaFoldDB" id="A0A6L7IW90"/>
<dbReference type="KEGG" id="egd:GS424_006075"/>
<dbReference type="EMBL" id="CP063310">
    <property type="protein sequence ID" value="QOS69409.1"/>
    <property type="molecule type" value="Genomic_DNA"/>
</dbReference>
<proteinExistence type="predicted"/>
<accession>A0A6L7IW90</accession>
<evidence type="ECO:0000313" key="2">
    <source>
        <dbReference type="Proteomes" id="UP000478463"/>
    </source>
</evidence>
<protein>
    <submittedName>
        <fullName evidence="1">Uncharacterized protein</fullName>
    </submittedName>
</protein>
<dbReference type="RefSeq" id="WP_160943181.1">
    <property type="nucleotide sequence ID" value="NZ_CP063310.1"/>
</dbReference>
<dbReference type="Proteomes" id="UP000478463">
    <property type="component" value="Chromosome"/>
</dbReference>
<name>A0A6L7IW90_9ACTN</name>
<reference evidence="1 2" key="1">
    <citation type="submission" date="2020-10" db="EMBL/GenBank/DDBJ databases">
        <title>Eggerthella sp. nov., isolated from human feces.</title>
        <authorList>
            <person name="Yajun G."/>
        </authorList>
    </citation>
    <scope>NUCLEOTIDE SEQUENCE [LARGE SCALE GENOMIC DNA]</scope>
    <source>
        <strain evidence="1 2">HF-1101</strain>
    </source>
</reference>
<sequence>MLGTELAAPIALLVGGHAALAACTALYLAWWRLFFDPRRERPRGLRFAAGVACIVGAAVLGVAGVALCAVGMADLLPAGARPAVLGGMAGCGLALYVVLLTGTVKLFKRPVTTELLLFTAWAVLELGVLNVAYAASALAAPVAVALGALVVLVLLASLASYLLYYRLEPLRAYAAGAAPLAAVGVLAVAMALALAL</sequence>